<dbReference type="InterPro" id="IPR036942">
    <property type="entry name" value="Beta-barrel_TonB_sf"/>
</dbReference>
<keyword evidence="7 10" id="KW-0472">Membrane</keyword>
<keyword evidence="9 10" id="KW-0998">Cell outer membrane</keyword>
<dbReference type="InterPro" id="IPR037066">
    <property type="entry name" value="Plug_dom_sf"/>
</dbReference>
<dbReference type="PANTHER" id="PTHR30069">
    <property type="entry name" value="TONB-DEPENDENT OUTER MEMBRANE RECEPTOR"/>
    <property type="match status" value="1"/>
</dbReference>
<feature type="domain" description="TonB-dependent receptor-like beta-barrel" evidence="13">
    <location>
        <begin position="443"/>
        <end position="681"/>
    </location>
</feature>
<evidence type="ECO:0000256" key="9">
    <source>
        <dbReference type="ARBA" id="ARBA00023237"/>
    </source>
</evidence>
<evidence type="ECO:0000256" key="2">
    <source>
        <dbReference type="ARBA" id="ARBA00022448"/>
    </source>
</evidence>
<dbReference type="GO" id="GO:0015344">
    <property type="term" value="F:siderophore uptake transmembrane transporter activity"/>
    <property type="evidence" value="ECO:0007669"/>
    <property type="project" value="TreeGrafter"/>
</dbReference>
<keyword evidence="5 12" id="KW-0732">Signal</keyword>
<feature type="signal peptide" evidence="12">
    <location>
        <begin position="1"/>
        <end position="21"/>
    </location>
</feature>
<keyword evidence="4 10" id="KW-0812">Transmembrane</keyword>
<dbReference type="Pfam" id="PF07715">
    <property type="entry name" value="Plug"/>
    <property type="match status" value="1"/>
</dbReference>
<evidence type="ECO:0000256" key="11">
    <source>
        <dbReference type="RuleBase" id="RU003357"/>
    </source>
</evidence>
<feature type="domain" description="TonB-dependent receptor plug" evidence="14">
    <location>
        <begin position="47"/>
        <end position="150"/>
    </location>
</feature>
<evidence type="ECO:0000256" key="12">
    <source>
        <dbReference type="SAM" id="SignalP"/>
    </source>
</evidence>
<dbReference type="InterPro" id="IPR039426">
    <property type="entry name" value="TonB-dep_rcpt-like"/>
</dbReference>
<dbReference type="PROSITE" id="PS52016">
    <property type="entry name" value="TONB_DEPENDENT_REC_3"/>
    <property type="match status" value="1"/>
</dbReference>
<comment type="similarity">
    <text evidence="10 11">Belongs to the TonB-dependent receptor family.</text>
</comment>
<dbReference type="Gene3D" id="2.170.130.10">
    <property type="entry name" value="TonB-dependent receptor, plug domain"/>
    <property type="match status" value="1"/>
</dbReference>
<evidence type="ECO:0000256" key="8">
    <source>
        <dbReference type="ARBA" id="ARBA00023170"/>
    </source>
</evidence>
<reference evidence="16" key="1">
    <citation type="submission" date="2016-04" db="EMBL/GenBank/DDBJ databases">
        <authorList>
            <person name="Chen L."/>
            <person name="Zhuang W."/>
            <person name="Wang G."/>
        </authorList>
    </citation>
    <scope>NUCLEOTIDE SEQUENCE [LARGE SCALE GENOMIC DNA]</scope>
    <source>
        <strain evidence="16">17621</strain>
    </source>
</reference>
<protein>
    <recommendedName>
        <fullName evidence="17">Energy transducer TonB</fullName>
    </recommendedName>
</protein>
<evidence type="ECO:0000313" key="16">
    <source>
        <dbReference type="Proteomes" id="UP000192610"/>
    </source>
</evidence>
<sequence length="709" mass="79956">MMNKPVLLLLLGSNIIVPALAQDTLKTTPKQLKQVTVTGKSDLRAAKEQAYTVTAIDATRLHNTTRDINQVLNHSTGVKIREEGGLGSNYSFSLNGFTGKQVKFFLDGMPMDNFGSSLSLNNLPINMAERIEIYKGVVPVFLGSDALGGAVNVVTNQKIKKYLDASYSIGSFNTHRASINSRYTTDKGFTINLNGFYNYSDNNYKIDVQIPDPQTGIYGNTLRIKRFHDAYHSAMGQVEAGFVNKQFADKLLFGLIVSENRKEVQTGMNMDLVSGQVFNSSNSIIPTFKYKKENFFVPGLTLTANANMSFVKSGITDTSSRLYDWYGNYTVKTFGSNSGELSYYKTKFRFNDRNALASANLSYELNKNHNFSLNHNYTYARRKGDDPIAIDPIPFDIPNTLSKNITGLAYKYSTLSNRFSATVFAKQFSMSASTVDAEWGTHESMKTSYNRTGYGVAAMYYVFPFAQVKASYESTWRLPEGEEMFGNGLLLKNNPYLKPEHSHNINVGLALMKTFNKHKLEGEINYLYRKAGDFIRLESDGQISRYSNLDSVRTSGVEWSVRYTYDDALTVEVNSTYQNTLNSKTFDHGIPNYTYWDRLPNMPYLFGSFDAGYKLKKAFYSHDALTFGVGGNFVEKFYLFWPSQGSAGTKFIIPRQFTQDAAVTYSLQNGKYNMAVECTNLSNAKLYDNFKLQKPGRAFNVKLRYFFHN</sequence>
<dbReference type="Pfam" id="PF00593">
    <property type="entry name" value="TonB_dep_Rec_b-barrel"/>
    <property type="match status" value="1"/>
</dbReference>
<evidence type="ECO:0000256" key="1">
    <source>
        <dbReference type="ARBA" id="ARBA00004571"/>
    </source>
</evidence>
<dbReference type="RefSeq" id="WP_081203834.1">
    <property type="nucleotide sequence ID" value="NZ_FOCZ01000007.1"/>
</dbReference>
<evidence type="ECO:0000313" key="15">
    <source>
        <dbReference type="EMBL" id="OQP40852.1"/>
    </source>
</evidence>
<dbReference type="InterPro" id="IPR012910">
    <property type="entry name" value="Plug_dom"/>
</dbReference>
<dbReference type="EMBL" id="LVXG01000067">
    <property type="protein sequence ID" value="OQP40852.1"/>
    <property type="molecule type" value="Genomic_DNA"/>
</dbReference>
<evidence type="ECO:0000259" key="14">
    <source>
        <dbReference type="Pfam" id="PF07715"/>
    </source>
</evidence>
<evidence type="ECO:0000256" key="5">
    <source>
        <dbReference type="ARBA" id="ARBA00022729"/>
    </source>
</evidence>
<evidence type="ECO:0000256" key="7">
    <source>
        <dbReference type="ARBA" id="ARBA00023136"/>
    </source>
</evidence>
<dbReference type="AlphaFoldDB" id="A0A1V9E423"/>
<evidence type="ECO:0008006" key="17">
    <source>
        <dbReference type="Google" id="ProtNLM"/>
    </source>
</evidence>
<name>A0A1V9E423_9BACT</name>
<dbReference type="PANTHER" id="PTHR30069:SF29">
    <property type="entry name" value="HEMOGLOBIN AND HEMOGLOBIN-HAPTOGLOBIN-BINDING PROTEIN 1-RELATED"/>
    <property type="match status" value="1"/>
</dbReference>
<dbReference type="STRING" id="354355.SAMN05660816_04115"/>
<dbReference type="OrthoDB" id="9812892at2"/>
<feature type="chain" id="PRO_5010705922" description="Energy transducer TonB" evidence="12">
    <location>
        <begin position="22"/>
        <end position="709"/>
    </location>
</feature>
<keyword evidence="6 11" id="KW-0798">TonB box</keyword>
<keyword evidence="2 10" id="KW-0813">Transport</keyword>
<dbReference type="InterPro" id="IPR000531">
    <property type="entry name" value="Beta-barrel_TonB"/>
</dbReference>
<evidence type="ECO:0000259" key="13">
    <source>
        <dbReference type="Pfam" id="PF00593"/>
    </source>
</evidence>
<organism evidence="15 16">
    <name type="scientific">Niastella yeongjuensis</name>
    <dbReference type="NCBI Taxonomy" id="354355"/>
    <lineage>
        <taxon>Bacteria</taxon>
        <taxon>Pseudomonadati</taxon>
        <taxon>Bacteroidota</taxon>
        <taxon>Chitinophagia</taxon>
        <taxon>Chitinophagales</taxon>
        <taxon>Chitinophagaceae</taxon>
        <taxon>Niastella</taxon>
    </lineage>
</organism>
<comment type="caution">
    <text evidence="15">The sequence shown here is derived from an EMBL/GenBank/DDBJ whole genome shotgun (WGS) entry which is preliminary data.</text>
</comment>
<dbReference type="GO" id="GO:0044718">
    <property type="term" value="P:siderophore transmembrane transport"/>
    <property type="evidence" value="ECO:0007669"/>
    <property type="project" value="TreeGrafter"/>
</dbReference>
<evidence type="ECO:0000256" key="6">
    <source>
        <dbReference type="ARBA" id="ARBA00023077"/>
    </source>
</evidence>
<keyword evidence="16" id="KW-1185">Reference proteome</keyword>
<gene>
    <name evidence="15" type="ORF">A4H97_14685</name>
</gene>
<dbReference type="SUPFAM" id="SSF56935">
    <property type="entry name" value="Porins"/>
    <property type="match status" value="1"/>
</dbReference>
<evidence type="ECO:0000256" key="3">
    <source>
        <dbReference type="ARBA" id="ARBA00022452"/>
    </source>
</evidence>
<accession>A0A1V9E423</accession>
<comment type="subcellular location">
    <subcellularLocation>
        <location evidence="1 10">Cell outer membrane</location>
        <topology evidence="1 10">Multi-pass membrane protein</topology>
    </subcellularLocation>
</comment>
<dbReference type="Gene3D" id="2.40.170.20">
    <property type="entry name" value="TonB-dependent receptor, beta-barrel domain"/>
    <property type="match status" value="1"/>
</dbReference>
<keyword evidence="3 10" id="KW-1134">Transmembrane beta strand</keyword>
<keyword evidence="8" id="KW-0675">Receptor</keyword>
<evidence type="ECO:0000256" key="10">
    <source>
        <dbReference type="PROSITE-ProRule" id="PRU01360"/>
    </source>
</evidence>
<evidence type="ECO:0000256" key="4">
    <source>
        <dbReference type="ARBA" id="ARBA00022692"/>
    </source>
</evidence>
<proteinExistence type="inferred from homology"/>
<dbReference type="GO" id="GO:0009279">
    <property type="term" value="C:cell outer membrane"/>
    <property type="evidence" value="ECO:0007669"/>
    <property type="project" value="UniProtKB-SubCell"/>
</dbReference>
<dbReference type="Proteomes" id="UP000192610">
    <property type="component" value="Unassembled WGS sequence"/>
</dbReference>